<gene>
    <name evidence="1" type="ORF">F5890DRAFT_1016410</name>
</gene>
<dbReference type="EMBL" id="MU802445">
    <property type="protein sequence ID" value="KAJ3979185.1"/>
    <property type="molecule type" value="Genomic_DNA"/>
</dbReference>
<evidence type="ECO:0000313" key="2">
    <source>
        <dbReference type="Proteomes" id="UP001163850"/>
    </source>
</evidence>
<reference evidence="1" key="1">
    <citation type="submission" date="2022-08" db="EMBL/GenBank/DDBJ databases">
        <authorList>
            <consortium name="DOE Joint Genome Institute"/>
            <person name="Min B."/>
            <person name="Riley R."/>
            <person name="Sierra-Patev S."/>
            <person name="Naranjo-Ortiz M."/>
            <person name="Looney B."/>
            <person name="Konkel Z."/>
            <person name="Slot J.C."/>
            <person name="Sakamoto Y."/>
            <person name="Steenwyk J.L."/>
            <person name="Rokas A."/>
            <person name="Carro J."/>
            <person name="Camarero S."/>
            <person name="Ferreira P."/>
            <person name="Molpeceres G."/>
            <person name="Ruiz-Duenas F.J."/>
            <person name="Serrano A."/>
            <person name="Henrissat B."/>
            <person name="Drula E."/>
            <person name="Hughes K.W."/>
            <person name="Mata J.L."/>
            <person name="Ishikawa N.K."/>
            <person name="Vargas-Isla R."/>
            <person name="Ushijima S."/>
            <person name="Smith C.A."/>
            <person name="Ahrendt S."/>
            <person name="Andreopoulos W."/>
            <person name="He G."/>
            <person name="Labutti K."/>
            <person name="Lipzen A."/>
            <person name="Ng V."/>
            <person name="Sandor L."/>
            <person name="Barry K."/>
            <person name="Martinez A.T."/>
            <person name="Xiao Y."/>
            <person name="Gibbons J.G."/>
            <person name="Terashima K."/>
            <person name="Hibbett D.S."/>
            <person name="Grigoriev I.V."/>
        </authorList>
    </citation>
    <scope>NUCLEOTIDE SEQUENCE</scope>
    <source>
        <strain evidence="1">TFB7829</strain>
    </source>
</reference>
<organism evidence="1 2">
    <name type="scientific">Lentinula detonsa</name>
    <dbReference type="NCBI Taxonomy" id="2804962"/>
    <lineage>
        <taxon>Eukaryota</taxon>
        <taxon>Fungi</taxon>
        <taxon>Dikarya</taxon>
        <taxon>Basidiomycota</taxon>
        <taxon>Agaricomycotina</taxon>
        <taxon>Agaricomycetes</taxon>
        <taxon>Agaricomycetidae</taxon>
        <taxon>Agaricales</taxon>
        <taxon>Marasmiineae</taxon>
        <taxon>Omphalotaceae</taxon>
        <taxon>Lentinula</taxon>
    </lineage>
</organism>
<accession>A0AA38PP64</accession>
<dbReference type="AlphaFoldDB" id="A0AA38PP64"/>
<dbReference type="Proteomes" id="UP001163850">
    <property type="component" value="Unassembled WGS sequence"/>
</dbReference>
<evidence type="ECO:0000313" key="1">
    <source>
        <dbReference type="EMBL" id="KAJ3979185.1"/>
    </source>
</evidence>
<protein>
    <submittedName>
        <fullName evidence="1">Uncharacterized protein</fullName>
    </submittedName>
</protein>
<proteinExistence type="predicted"/>
<comment type="caution">
    <text evidence="1">The sequence shown here is derived from an EMBL/GenBank/DDBJ whole genome shotgun (WGS) entry which is preliminary data.</text>
</comment>
<sequence length="180" mass="18823">MLARICVWTSGLDSSPLRARFPQFAGSIPLPFLGCVSSSWESSSSSRTRTKFLRCSICARCSGFNSASAICILLLIAGSSVRVTLWSLTPGVSTRPPVVTLGCNGSGFSLASPTDSASSGSDSADSYPCPLGEGALDCPSDSIGVSGESGSVTDPPTLVFVFRALGAAESLWERLERRFR</sequence>
<name>A0AA38PP64_9AGAR</name>